<comment type="caution">
    <text evidence="2">The sequence shown here is derived from an EMBL/GenBank/DDBJ whole genome shotgun (WGS) entry which is preliminary data.</text>
</comment>
<feature type="region of interest" description="Disordered" evidence="1">
    <location>
        <begin position="148"/>
        <end position="168"/>
    </location>
</feature>
<dbReference type="AlphaFoldDB" id="A0A9Q0GR15"/>
<reference evidence="2" key="1">
    <citation type="journal article" date="2023" name="Plant J.">
        <title>The genome of the king protea, Protea cynaroides.</title>
        <authorList>
            <person name="Chang J."/>
            <person name="Duong T.A."/>
            <person name="Schoeman C."/>
            <person name="Ma X."/>
            <person name="Roodt D."/>
            <person name="Barker N."/>
            <person name="Li Z."/>
            <person name="Van de Peer Y."/>
            <person name="Mizrachi E."/>
        </authorList>
    </citation>
    <scope>NUCLEOTIDE SEQUENCE</scope>
    <source>
        <tissue evidence="2">Young leaves</tissue>
    </source>
</reference>
<evidence type="ECO:0000256" key="1">
    <source>
        <dbReference type="SAM" id="MobiDB-lite"/>
    </source>
</evidence>
<protein>
    <submittedName>
        <fullName evidence="2">Uncharacterized protein</fullName>
    </submittedName>
</protein>
<evidence type="ECO:0000313" key="2">
    <source>
        <dbReference type="EMBL" id="KAJ4951536.1"/>
    </source>
</evidence>
<dbReference type="Proteomes" id="UP001141806">
    <property type="component" value="Unassembled WGS sequence"/>
</dbReference>
<gene>
    <name evidence="2" type="ORF">NE237_028368</name>
</gene>
<name>A0A9Q0GR15_9MAGN</name>
<proteinExistence type="predicted"/>
<organism evidence="2 3">
    <name type="scientific">Protea cynaroides</name>
    <dbReference type="NCBI Taxonomy" id="273540"/>
    <lineage>
        <taxon>Eukaryota</taxon>
        <taxon>Viridiplantae</taxon>
        <taxon>Streptophyta</taxon>
        <taxon>Embryophyta</taxon>
        <taxon>Tracheophyta</taxon>
        <taxon>Spermatophyta</taxon>
        <taxon>Magnoliopsida</taxon>
        <taxon>Proteales</taxon>
        <taxon>Proteaceae</taxon>
        <taxon>Protea</taxon>
    </lineage>
</organism>
<keyword evidence="3" id="KW-1185">Reference proteome</keyword>
<sequence>MVRARLGVEVSLHSVGMHADRCGDGACWLSVKVRLYSVGVHADRCGDGVCLAWCVLRFGGWLVVCLRFGGAGIEGGWLKERSEVGWRCTARVGFNAVWASGLGPALEQQKKAWSLQSMEGKCMKLSDDEREGYFGKDMNGVDLNKSVEEEDDGSFDAGKENENQQSKF</sequence>
<accession>A0A9Q0GR15</accession>
<dbReference type="EMBL" id="JAMYWD010000012">
    <property type="protein sequence ID" value="KAJ4951536.1"/>
    <property type="molecule type" value="Genomic_DNA"/>
</dbReference>
<evidence type="ECO:0000313" key="3">
    <source>
        <dbReference type="Proteomes" id="UP001141806"/>
    </source>
</evidence>